<keyword evidence="1" id="KW-0175">Coiled coil</keyword>
<dbReference type="InterPro" id="IPR004244">
    <property type="entry name" value="Transposase_22"/>
</dbReference>
<evidence type="ECO:0000313" key="2">
    <source>
        <dbReference type="EMBL" id="KAK3922865.1"/>
    </source>
</evidence>
<reference evidence="2" key="1">
    <citation type="submission" date="2021-07" db="EMBL/GenBank/DDBJ databases">
        <authorList>
            <person name="Catto M.A."/>
            <person name="Jacobson A."/>
            <person name="Kennedy G."/>
            <person name="Labadie P."/>
            <person name="Hunt B.G."/>
            <person name="Srinivasan R."/>
        </authorList>
    </citation>
    <scope>NUCLEOTIDE SEQUENCE</scope>
    <source>
        <strain evidence="2">PL_HMW_Pooled</strain>
        <tissue evidence="2">Head</tissue>
    </source>
</reference>
<name>A0AAE1LKI4_9NEOP</name>
<keyword evidence="3" id="KW-1185">Reference proteome</keyword>
<protein>
    <submittedName>
        <fullName evidence="2">Protein unc-13-like protein C</fullName>
    </submittedName>
</protein>
<dbReference type="EMBL" id="JAHWGI010001130">
    <property type="protein sequence ID" value="KAK3922865.1"/>
    <property type="molecule type" value="Genomic_DNA"/>
</dbReference>
<evidence type="ECO:0000313" key="3">
    <source>
        <dbReference type="Proteomes" id="UP001219518"/>
    </source>
</evidence>
<dbReference type="Gene3D" id="3.30.70.1820">
    <property type="entry name" value="L1 transposable element, RRM domain"/>
    <property type="match status" value="1"/>
</dbReference>
<evidence type="ECO:0000256" key="1">
    <source>
        <dbReference type="SAM" id="Coils"/>
    </source>
</evidence>
<organism evidence="2 3">
    <name type="scientific">Frankliniella fusca</name>
    <dbReference type="NCBI Taxonomy" id="407009"/>
    <lineage>
        <taxon>Eukaryota</taxon>
        <taxon>Metazoa</taxon>
        <taxon>Ecdysozoa</taxon>
        <taxon>Arthropoda</taxon>
        <taxon>Hexapoda</taxon>
        <taxon>Insecta</taxon>
        <taxon>Pterygota</taxon>
        <taxon>Neoptera</taxon>
        <taxon>Paraneoptera</taxon>
        <taxon>Thysanoptera</taxon>
        <taxon>Terebrantia</taxon>
        <taxon>Thripoidea</taxon>
        <taxon>Thripidae</taxon>
        <taxon>Frankliniella</taxon>
    </lineage>
</organism>
<dbReference type="Proteomes" id="UP001219518">
    <property type="component" value="Unassembled WGS sequence"/>
</dbReference>
<dbReference type="AlphaFoldDB" id="A0AAE1LKI4"/>
<comment type="caution">
    <text evidence="2">The sequence shown here is derived from an EMBL/GenBank/DDBJ whole genome shotgun (WGS) entry which is preliminary data.</text>
</comment>
<feature type="coiled-coil region" evidence="1">
    <location>
        <begin position="38"/>
        <end position="75"/>
    </location>
</feature>
<gene>
    <name evidence="2" type="ORF">KUF71_012104</name>
</gene>
<dbReference type="PANTHER" id="PTHR11505">
    <property type="entry name" value="L1 TRANSPOSABLE ELEMENT-RELATED"/>
    <property type="match status" value="1"/>
</dbReference>
<proteinExistence type="predicted"/>
<reference evidence="2" key="2">
    <citation type="journal article" date="2023" name="BMC Genomics">
        <title>Pest status, molecular evolution, and epigenetic factors derived from the genome assembly of Frankliniella fusca, a thysanopteran phytovirus vector.</title>
        <authorList>
            <person name="Catto M.A."/>
            <person name="Labadie P.E."/>
            <person name="Jacobson A.L."/>
            <person name="Kennedy G.G."/>
            <person name="Srinivasan R."/>
            <person name="Hunt B.G."/>
        </authorList>
    </citation>
    <scope>NUCLEOTIDE SEQUENCE</scope>
    <source>
        <strain evidence="2">PL_HMW_Pooled</strain>
    </source>
</reference>
<accession>A0AAE1LKI4</accession>
<sequence>MATVTTRGDVNKTVGEMSKKDLLTLVTQALNQALNPVKDSIESLHQEVEGLRRELKEKDVQIRELNDKLDEREQYSRRNNLRIFGVKESPRENTDMEVIKIAEQCGVSIVGSQIDRSHRVGKVGPNPRPIIVKFIGYGPRSKIFSAKKCLKGTSVTVREDLTSHRLALLKRAVQAYTLQKVWTHDGVILINTGNQRPSRVKCSEDLDYLLEHHPPPS</sequence>